<dbReference type="Gene3D" id="3.30.1330.30">
    <property type="match status" value="1"/>
</dbReference>
<dbReference type="STRING" id="720554.Clocl_0657"/>
<protein>
    <submittedName>
        <fullName evidence="2">Ribosomal protein HS6-type (S12/L30/L7a)</fullName>
    </submittedName>
</protein>
<dbReference type="Pfam" id="PF01248">
    <property type="entry name" value="Ribosomal_L7Ae"/>
    <property type="match status" value="1"/>
</dbReference>
<dbReference type="Proteomes" id="UP000005435">
    <property type="component" value="Chromosome"/>
</dbReference>
<sequence>MLENLKNVNKAVGVKQTVKAIERGTAKLVFVAKDADERVVGKVIELCKKDGIEIRYVDTMKMLGKACNIDVGASVACTLE</sequence>
<dbReference type="OrthoDB" id="2353623at2"/>
<dbReference type="RefSeq" id="WP_014253995.1">
    <property type="nucleotide sequence ID" value="NC_016627.1"/>
</dbReference>
<reference evidence="3" key="1">
    <citation type="submission" date="2011-12" db="EMBL/GenBank/DDBJ databases">
        <title>Complete sequence of Clostridium clariflavum DSM 19732.</title>
        <authorList>
            <consortium name="US DOE Joint Genome Institute"/>
            <person name="Lucas S."/>
            <person name="Han J."/>
            <person name="Lapidus A."/>
            <person name="Cheng J.-F."/>
            <person name="Goodwin L."/>
            <person name="Pitluck S."/>
            <person name="Peters L."/>
            <person name="Teshima H."/>
            <person name="Detter J.C."/>
            <person name="Han C."/>
            <person name="Tapia R."/>
            <person name="Land M."/>
            <person name="Hauser L."/>
            <person name="Kyrpides N."/>
            <person name="Ivanova N."/>
            <person name="Pagani I."/>
            <person name="Kitzmiller T."/>
            <person name="Lynd L."/>
            <person name="Izquierdo J."/>
            <person name="Woyke T."/>
        </authorList>
    </citation>
    <scope>NUCLEOTIDE SEQUENCE [LARGE SCALE GENOMIC DNA]</scope>
    <source>
        <strain evidence="3">DSM 19732 / NBRC 101661 / EBR45</strain>
    </source>
</reference>
<dbReference type="HOGENOM" id="CLU_168063_1_0_9"/>
<proteinExistence type="predicted"/>
<dbReference type="AlphaFoldDB" id="G8LUM4"/>
<evidence type="ECO:0000313" key="3">
    <source>
        <dbReference type="Proteomes" id="UP000005435"/>
    </source>
</evidence>
<dbReference type="KEGG" id="ccl:Clocl_0657"/>
<dbReference type="InterPro" id="IPR004038">
    <property type="entry name" value="Ribosomal_eL8/eL30/eS12/Gad45"/>
</dbReference>
<keyword evidence="2" id="KW-0689">Ribosomal protein</keyword>
<gene>
    <name evidence="2" type="ordered locus">Clocl_0657</name>
</gene>
<organism evidence="2 3">
    <name type="scientific">Acetivibrio clariflavus (strain DSM 19732 / NBRC 101661 / EBR45)</name>
    <name type="common">Clostridium clariflavum</name>
    <dbReference type="NCBI Taxonomy" id="720554"/>
    <lineage>
        <taxon>Bacteria</taxon>
        <taxon>Bacillati</taxon>
        <taxon>Bacillota</taxon>
        <taxon>Clostridia</taxon>
        <taxon>Eubacteriales</taxon>
        <taxon>Oscillospiraceae</taxon>
        <taxon>Acetivibrio</taxon>
    </lineage>
</organism>
<dbReference type="PRINTS" id="PR00884">
    <property type="entry name" value="RIBOSOMALHS6"/>
</dbReference>
<feature type="domain" description="Ribosomal protein eL8/eL30/eS12/Gadd45" evidence="1">
    <location>
        <begin position="11"/>
        <end position="76"/>
    </location>
</feature>
<evidence type="ECO:0000259" key="1">
    <source>
        <dbReference type="Pfam" id="PF01248"/>
    </source>
</evidence>
<keyword evidence="2" id="KW-0687">Ribonucleoprotein</keyword>
<accession>G8LUM4</accession>
<name>G8LUM4_ACECE</name>
<dbReference type="eggNOG" id="COG1358">
    <property type="taxonomic scope" value="Bacteria"/>
</dbReference>
<dbReference type="InterPro" id="IPR029064">
    <property type="entry name" value="Ribosomal_eL30-like_sf"/>
</dbReference>
<keyword evidence="3" id="KW-1185">Reference proteome</keyword>
<dbReference type="EMBL" id="CP003065">
    <property type="protein sequence ID" value="AEV67364.1"/>
    <property type="molecule type" value="Genomic_DNA"/>
</dbReference>
<reference evidence="2 3" key="2">
    <citation type="journal article" date="2012" name="Stand. Genomic Sci.">
        <title>Complete Genome Sequence of Clostridium clariflavum DSM 19732.</title>
        <authorList>
            <person name="Izquierdo J.A."/>
            <person name="Goodwin L."/>
            <person name="Davenport K.W."/>
            <person name="Teshima H."/>
            <person name="Bruce D."/>
            <person name="Detter C."/>
            <person name="Tapia R."/>
            <person name="Han S."/>
            <person name="Land M."/>
            <person name="Hauser L."/>
            <person name="Jeffries C.D."/>
            <person name="Han J."/>
            <person name="Pitluck S."/>
            <person name="Nolan M."/>
            <person name="Chen A."/>
            <person name="Huntemann M."/>
            <person name="Mavromatis K."/>
            <person name="Mikhailova N."/>
            <person name="Liolios K."/>
            <person name="Woyke T."/>
            <person name="Lynd L.R."/>
        </authorList>
    </citation>
    <scope>NUCLEOTIDE SEQUENCE [LARGE SCALE GENOMIC DNA]</scope>
    <source>
        <strain evidence="3">DSM 19732 / NBRC 101661 / EBR45</strain>
    </source>
</reference>
<dbReference type="GO" id="GO:0005840">
    <property type="term" value="C:ribosome"/>
    <property type="evidence" value="ECO:0007669"/>
    <property type="project" value="UniProtKB-KW"/>
</dbReference>
<evidence type="ECO:0000313" key="2">
    <source>
        <dbReference type="EMBL" id="AEV67364.1"/>
    </source>
</evidence>
<dbReference type="SUPFAM" id="SSF55315">
    <property type="entry name" value="L30e-like"/>
    <property type="match status" value="1"/>
</dbReference>